<evidence type="ECO:0000313" key="5">
    <source>
        <dbReference type="Proteomes" id="UP000660554"/>
    </source>
</evidence>
<reference evidence="4" key="2">
    <citation type="submission" date="2024-05" db="EMBL/GenBank/DDBJ databases">
        <title>Whole genome shotgun sequence of Streptomyces cinnamonensis NBRC 15873.</title>
        <authorList>
            <person name="Komaki H."/>
            <person name="Tamura T."/>
        </authorList>
    </citation>
    <scope>NUCLEOTIDE SEQUENCE</scope>
    <source>
        <strain evidence="4">NBRC 15873</strain>
    </source>
</reference>
<sequence length="226" mass="23688">MLVAMSLTLQEGPVHDPSPRKERRHASTGAGQDTAGQAGVIGIGLAAVLTFALAQGSWQWFATFIGVTLFAVVFAFQVRPAWRPGIRTAYMRALVAYALVVGLCAAIAVAPMLQRWEWLFPMPGTRSGCEGIGRYEVIRTKAAVAGLAGSDAAALAYAQESGREKAVADCLASTTTLWLPLYGAGAAVLVGAGAWYRDRNRAGGRSRPGSSPQEPADAGARQSDPA</sequence>
<keyword evidence="2" id="KW-0472">Membrane</keyword>
<dbReference type="EMBL" id="BNDV01000008">
    <property type="protein sequence ID" value="GHI14938.1"/>
    <property type="molecule type" value="Genomic_DNA"/>
</dbReference>
<comment type="caution">
    <text evidence="4">The sequence shown here is derived from an EMBL/GenBank/DDBJ whole genome shotgun (WGS) entry which is preliminary data.</text>
</comment>
<feature type="region of interest" description="Disordered" evidence="1">
    <location>
        <begin position="201"/>
        <end position="226"/>
    </location>
</feature>
<gene>
    <name evidence="3" type="ORF">Scinn_44010</name>
    <name evidence="4" type="ORF">Scinn_56680</name>
</gene>
<accession>A0ABQ3NTV3</accession>
<evidence type="ECO:0000256" key="2">
    <source>
        <dbReference type="SAM" id="Phobius"/>
    </source>
</evidence>
<proteinExistence type="predicted"/>
<evidence type="ECO:0008006" key="6">
    <source>
        <dbReference type="Google" id="ProtNLM"/>
    </source>
</evidence>
<keyword evidence="5" id="KW-1185">Reference proteome</keyword>
<protein>
    <recommendedName>
        <fullName evidence="6">Integral membrane protein</fullName>
    </recommendedName>
</protein>
<feature type="transmembrane region" description="Helical" evidence="2">
    <location>
        <begin position="34"/>
        <end position="54"/>
    </location>
</feature>
<name>A0ABQ3NTV3_STRVG</name>
<feature type="region of interest" description="Disordered" evidence="1">
    <location>
        <begin position="1"/>
        <end position="33"/>
    </location>
</feature>
<keyword evidence="2" id="KW-1133">Transmembrane helix</keyword>
<dbReference type="EMBL" id="BNDV01000013">
    <property type="protein sequence ID" value="GHI16205.1"/>
    <property type="molecule type" value="Genomic_DNA"/>
</dbReference>
<organism evidence="4 5">
    <name type="scientific">Streptomyces virginiae</name>
    <name type="common">Streptomyces cinnamonensis</name>
    <dbReference type="NCBI Taxonomy" id="1961"/>
    <lineage>
        <taxon>Bacteria</taxon>
        <taxon>Bacillati</taxon>
        <taxon>Actinomycetota</taxon>
        <taxon>Actinomycetes</taxon>
        <taxon>Kitasatosporales</taxon>
        <taxon>Streptomycetaceae</taxon>
        <taxon>Streptomyces</taxon>
    </lineage>
</organism>
<evidence type="ECO:0000256" key="1">
    <source>
        <dbReference type="SAM" id="MobiDB-lite"/>
    </source>
</evidence>
<feature type="transmembrane region" description="Helical" evidence="2">
    <location>
        <begin position="60"/>
        <end position="82"/>
    </location>
</feature>
<evidence type="ECO:0000313" key="4">
    <source>
        <dbReference type="EMBL" id="GHI16205.1"/>
    </source>
</evidence>
<feature type="transmembrane region" description="Helical" evidence="2">
    <location>
        <begin position="177"/>
        <end position="196"/>
    </location>
</feature>
<feature type="transmembrane region" description="Helical" evidence="2">
    <location>
        <begin position="94"/>
        <end position="113"/>
    </location>
</feature>
<reference evidence="5" key="1">
    <citation type="submission" date="2020-09" db="EMBL/GenBank/DDBJ databases">
        <title>Whole genome shotgun sequence of Streptomyces cinnamonensis NBRC 15873.</title>
        <authorList>
            <person name="Komaki H."/>
            <person name="Tamura T."/>
        </authorList>
    </citation>
    <scope>NUCLEOTIDE SEQUENCE [LARGE SCALE GENOMIC DNA]</scope>
    <source>
        <strain evidence="5">NBRC 15873</strain>
    </source>
</reference>
<dbReference type="Proteomes" id="UP000660554">
    <property type="component" value="Unassembled WGS sequence"/>
</dbReference>
<keyword evidence="2" id="KW-0812">Transmembrane</keyword>
<evidence type="ECO:0000313" key="3">
    <source>
        <dbReference type="EMBL" id="GHI14938.1"/>
    </source>
</evidence>